<dbReference type="Proteomes" id="UP000029120">
    <property type="component" value="Chromosome 5"/>
</dbReference>
<dbReference type="EMBL" id="CM002873">
    <property type="protein sequence ID" value="KFK34669.1"/>
    <property type="molecule type" value="Genomic_DNA"/>
</dbReference>
<protein>
    <submittedName>
        <fullName evidence="1">Uncharacterized protein</fullName>
    </submittedName>
</protein>
<name>A0A087GXR7_ARAAL</name>
<accession>A0A087GXR7</accession>
<keyword evidence="2" id="KW-1185">Reference proteome</keyword>
<dbReference type="AlphaFoldDB" id="A0A087GXR7"/>
<organism evidence="1 2">
    <name type="scientific">Arabis alpina</name>
    <name type="common">Alpine rock-cress</name>
    <dbReference type="NCBI Taxonomy" id="50452"/>
    <lineage>
        <taxon>Eukaryota</taxon>
        <taxon>Viridiplantae</taxon>
        <taxon>Streptophyta</taxon>
        <taxon>Embryophyta</taxon>
        <taxon>Tracheophyta</taxon>
        <taxon>Spermatophyta</taxon>
        <taxon>Magnoliopsida</taxon>
        <taxon>eudicotyledons</taxon>
        <taxon>Gunneridae</taxon>
        <taxon>Pentapetalae</taxon>
        <taxon>rosids</taxon>
        <taxon>malvids</taxon>
        <taxon>Brassicales</taxon>
        <taxon>Brassicaceae</taxon>
        <taxon>Arabideae</taxon>
        <taxon>Arabis</taxon>
    </lineage>
</organism>
<reference evidence="2" key="1">
    <citation type="journal article" date="2015" name="Nat. Plants">
        <title>Genome expansion of Arabis alpina linked with retrotransposition and reduced symmetric DNA methylation.</title>
        <authorList>
            <person name="Willing E.M."/>
            <person name="Rawat V."/>
            <person name="Mandakova T."/>
            <person name="Maumus F."/>
            <person name="James G.V."/>
            <person name="Nordstroem K.J."/>
            <person name="Becker C."/>
            <person name="Warthmann N."/>
            <person name="Chica C."/>
            <person name="Szarzynska B."/>
            <person name="Zytnicki M."/>
            <person name="Albani M.C."/>
            <person name="Kiefer C."/>
            <person name="Bergonzi S."/>
            <person name="Castaings L."/>
            <person name="Mateos J.L."/>
            <person name="Berns M.C."/>
            <person name="Bujdoso N."/>
            <person name="Piofczyk T."/>
            <person name="de Lorenzo L."/>
            <person name="Barrero-Sicilia C."/>
            <person name="Mateos I."/>
            <person name="Piednoel M."/>
            <person name="Hagmann J."/>
            <person name="Chen-Min-Tao R."/>
            <person name="Iglesias-Fernandez R."/>
            <person name="Schuster S.C."/>
            <person name="Alonso-Blanco C."/>
            <person name="Roudier F."/>
            <person name="Carbonero P."/>
            <person name="Paz-Ares J."/>
            <person name="Davis S.J."/>
            <person name="Pecinka A."/>
            <person name="Quesneville H."/>
            <person name="Colot V."/>
            <person name="Lysak M.A."/>
            <person name="Weigel D."/>
            <person name="Coupland G."/>
            <person name="Schneeberger K."/>
        </authorList>
    </citation>
    <scope>NUCLEOTIDE SEQUENCE [LARGE SCALE GENOMIC DNA]</scope>
    <source>
        <strain evidence="2">cv. Pajares</strain>
    </source>
</reference>
<proteinExistence type="predicted"/>
<evidence type="ECO:0000313" key="1">
    <source>
        <dbReference type="EMBL" id="KFK34669.1"/>
    </source>
</evidence>
<dbReference type="Gramene" id="KFK34669">
    <property type="protein sequence ID" value="KFK34669"/>
    <property type="gene ID" value="AALP_AA5G176100"/>
</dbReference>
<gene>
    <name evidence="1" type="ordered locus">AALP_Aa5g176100</name>
</gene>
<evidence type="ECO:0000313" key="2">
    <source>
        <dbReference type="Proteomes" id="UP000029120"/>
    </source>
</evidence>
<sequence length="48" mass="5735">MCFLIRLRFSNDQSIQNDQISNQNLTKFTFVFFLLELAIIVDPNRTRL</sequence>